<dbReference type="EC" id="2.1.1.225" evidence="12"/>
<evidence type="ECO:0000256" key="2">
    <source>
        <dbReference type="ARBA" id="ARBA00022603"/>
    </source>
</evidence>
<evidence type="ECO:0000256" key="6">
    <source>
        <dbReference type="ARBA" id="ARBA00022723"/>
    </source>
</evidence>
<comment type="catalytic activity">
    <reaction evidence="10 12">
        <text>cytidine(4) in tRNA(Gly)(GCC) + S-adenosyl-L-methionine = 2'-O-methylcytidine(4) in tRNA(Gly)(GCC) + S-adenosyl-L-homocysteine + H(+)</text>
        <dbReference type="Rhea" id="RHEA:43192"/>
        <dbReference type="Rhea" id="RHEA-COMP:10399"/>
        <dbReference type="Rhea" id="RHEA-COMP:10400"/>
        <dbReference type="ChEBI" id="CHEBI:15378"/>
        <dbReference type="ChEBI" id="CHEBI:57856"/>
        <dbReference type="ChEBI" id="CHEBI:59789"/>
        <dbReference type="ChEBI" id="CHEBI:74495"/>
        <dbReference type="ChEBI" id="CHEBI:82748"/>
        <dbReference type="EC" id="2.1.1.225"/>
    </reaction>
</comment>
<evidence type="ECO:0000256" key="4">
    <source>
        <dbReference type="ARBA" id="ARBA00022691"/>
    </source>
</evidence>
<gene>
    <name evidence="15" type="ORF">OSTQU699_LOCUS5284</name>
</gene>
<evidence type="ECO:0000256" key="3">
    <source>
        <dbReference type="ARBA" id="ARBA00022679"/>
    </source>
</evidence>
<dbReference type="GO" id="GO:0008270">
    <property type="term" value="F:zinc ion binding"/>
    <property type="evidence" value="ECO:0007669"/>
    <property type="project" value="UniProtKB-KW"/>
</dbReference>
<evidence type="ECO:0000313" key="15">
    <source>
        <dbReference type="EMBL" id="CAD7699925.1"/>
    </source>
</evidence>
<evidence type="ECO:0000256" key="13">
    <source>
        <dbReference type="SAM" id="MobiDB-lite"/>
    </source>
</evidence>
<accession>A0A8S1J8V2</accession>
<evidence type="ECO:0000256" key="10">
    <source>
        <dbReference type="ARBA" id="ARBA00048635"/>
    </source>
</evidence>
<comment type="function">
    <text evidence="12">tRNA methylase which 2'-O-methylates cytidine(4) in tRNA(Pro) and tRNA(Gly)(GCC), and adenosine(4) in tRNA(His).</text>
</comment>
<proteinExistence type="inferred from homology"/>
<comment type="similarity">
    <text evidence="1 12">Belongs to the methyltransferase TRM13 family.</text>
</comment>
<comment type="catalytic activity">
    <reaction evidence="9 12">
        <text>cytidine(4) in tRNA(Pro) + S-adenosyl-L-methionine = 2'-O-methylcytidine(4) in tRNA(Pro) + S-adenosyl-L-homocysteine + H(+)</text>
        <dbReference type="Rhea" id="RHEA:32767"/>
        <dbReference type="Rhea" id="RHEA-COMP:10397"/>
        <dbReference type="Rhea" id="RHEA-COMP:10398"/>
        <dbReference type="ChEBI" id="CHEBI:15378"/>
        <dbReference type="ChEBI" id="CHEBI:57856"/>
        <dbReference type="ChEBI" id="CHEBI:59789"/>
        <dbReference type="ChEBI" id="CHEBI:74495"/>
        <dbReference type="ChEBI" id="CHEBI:82748"/>
        <dbReference type="EC" id="2.1.1.225"/>
    </reaction>
</comment>
<reference evidence="15" key="1">
    <citation type="submission" date="2020-12" db="EMBL/GenBank/DDBJ databases">
        <authorList>
            <person name="Iha C."/>
        </authorList>
    </citation>
    <scope>NUCLEOTIDE SEQUENCE</scope>
</reference>
<keyword evidence="4 12" id="KW-0949">S-adenosyl-L-methionine</keyword>
<keyword evidence="6 12" id="KW-0479">Metal-binding</keyword>
<keyword evidence="16" id="KW-1185">Reference proteome</keyword>
<feature type="region of interest" description="Disordered" evidence="13">
    <location>
        <begin position="371"/>
        <end position="412"/>
    </location>
</feature>
<comment type="caution">
    <text evidence="15">The sequence shown here is derived from an EMBL/GenBank/DDBJ whole genome shotgun (WGS) entry which is preliminary data.</text>
</comment>
<dbReference type="PROSITE" id="PS51800">
    <property type="entry name" value="ZF_CHHC_U11_48K"/>
    <property type="match status" value="1"/>
</dbReference>
<evidence type="ECO:0000259" key="14">
    <source>
        <dbReference type="PROSITE" id="PS51800"/>
    </source>
</evidence>
<dbReference type="Pfam" id="PF05206">
    <property type="entry name" value="TRM13"/>
    <property type="match status" value="1"/>
</dbReference>
<dbReference type="EMBL" id="CAJHUC010001136">
    <property type="protein sequence ID" value="CAD7699925.1"/>
    <property type="molecule type" value="Genomic_DNA"/>
</dbReference>
<evidence type="ECO:0000313" key="16">
    <source>
        <dbReference type="Proteomes" id="UP000708148"/>
    </source>
</evidence>
<feature type="domain" description="CHHC U11-48K-type" evidence="14">
    <location>
        <begin position="42"/>
        <end position="69"/>
    </location>
</feature>
<dbReference type="GO" id="GO:0106050">
    <property type="term" value="F:tRNA 2'-O-methyltransferase activity"/>
    <property type="evidence" value="ECO:0007669"/>
    <property type="project" value="UniProtKB-UniRule"/>
</dbReference>
<keyword evidence="7 12" id="KW-0863">Zinc-finger</keyword>
<evidence type="ECO:0000256" key="11">
    <source>
        <dbReference type="ARBA" id="ARBA00049393"/>
    </source>
</evidence>
<sequence length="482" mass="53094">MAAQKCQFYMKQKKRNCKFDAKPGELYCGNHLFVGAGQGEMRVPCPVDSRHTIFESELDAHVRKCPGRIQKEVAQARPFYNENIHAGSEDEPELPTVAQGGMSQRRRASAKMLGQATLLVLIKKIEVAYCTWCSGQIPESILLPNNCEPFLKEDHVRPFSLKHAAQQASIIGNMDRLGMLQNAESSVAVEFGAGRGYLSSMLSDVTPIKQFCLIDCGSVRFKADRSMRKSTDVDLQRLTCNIRDLDVCRIPQLREENRPWVACGKHLCGAATDFTLRACHAANAQMGGQQMDERRTGHASIDSDNHVHQMEGASNLRGMAVATCCHHRCSWRSYVGKALFKEAGLQPHEFALMSWMTGWALCGHGSSGAHGGRARPGATCPPKDNQDHSCREGQAEQEGGEEGDSRAAAQGAGSQCQAEAGEFLSREVRMEVGRKCKRLIDEGRCHWLRGRGYRVELVKYTSPAMSGENVLILSTPALASPQ</sequence>
<dbReference type="InterPro" id="IPR022776">
    <property type="entry name" value="TRM13/UPF0224_CHHC_Znf_dom"/>
</dbReference>
<dbReference type="PANTHER" id="PTHR12998:SF0">
    <property type="entry name" value="TRNA:M(4)X MODIFICATION ENZYME TRM13 HOMOLOG"/>
    <property type="match status" value="1"/>
</dbReference>
<evidence type="ECO:0000256" key="5">
    <source>
        <dbReference type="ARBA" id="ARBA00022694"/>
    </source>
</evidence>
<evidence type="ECO:0000256" key="9">
    <source>
        <dbReference type="ARBA" id="ARBA00048165"/>
    </source>
</evidence>
<name>A0A8S1J8V2_9CHLO</name>
<evidence type="ECO:0000256" key="7">
    <source>
        <dbReference type="ARBA" id="ARBA00022771"/>
    </source>
</evidence>
<keyword evidence="2 12" id="KW-0489">Methyltransferase</keyword>
<dbReference type="InterPro" id="IPR021721">
    <property type="entry name" value="Znf_CCCH-type_TRM13"/>
</dbReference>
<evidence type="ECO:0000256" key="8">
    <source>
        <dbReference type="ARBA" id="ARBA00022833"/>
    </source>
</evidence>
<evidence type="ECO:0000256" key="12">
    <source>
        <dbReference type="RuleBase" id="RU367103"/>
    </source>
</evidence>
<dbReference type="PANTHER" id="PTHR12998">
    <property type="entry name" value="TRNA:M(4)X MODIFICATION ENZYME TRM13 HOMOLOG"/>
    <property type="match status" value="1"/>
</dbReference>
<comment type="catalytic activity">
    <reaction evidence="11 12">
        <text>adenosine(4) in tRNA(His) + S-adenosyl-L-methionine = 2'-O-methyladenosine(4) in tRNA(His) + S-adenosyl-L-homocysteine + H(+)</text>
        <dbReference type="Rhea" id="RHEA:43196"/>
        <dbReference type="Rhea" id="RHEA-COMP:10401"/>
        <dbReference type="Rhea" id="RHEA-COMP:10402"/>
        <dbReference type="ChEBI" id="CHEBI:15378"/>
        <dbReference type="ChEBI" id="CHEBI:57856"/>
        <dbReference type="ChEBI" id="CHEBI:59789"/>
        <dbReference type="ChEBI" id="CHEBI:74411"/>
        <dbReference type="ChEBI" id="CHEBI:74477"/>
        <dbReference type="EC" id="2.1.1.225"/>
    </reaction>
</comment>
<dbReference type="Pfam" id="PF11722">
    <property type="entry name" value="zf-TRM13_CCCH"/>
    <property type="match status" value="1"/>
</dbReference>
<dbReference type="AlphaFoldDB" id="A0A8S1J8V2"/>
<dbReference type="Pfam" id="PF05253">
    <property type="entry name" value="zf-U11-48K"/>
    <property type="match status" value="1"/>
</dbReference>
<keyword evidence="8 12" id="KW-0862">Zinc</keyword>
<dbReference type="OrthoDB" id="258806at2759"/>
<dbReference type="InterPro" id="IPR039044">
    <property type="entry name" value="Trm13"/>
</dbReference>
<keyword evidence="3 12" id="KW-0808">Transferase</keyword>
<feature type="compositionally biased region" description="Basic and acidic residues" evidence="13">
    <location>
        <begin position="384"/>
        <end position="394"/>
    </location>
</feature>
<keyword evidence="5 12" id="KW-0819">tRNA processing</keyword>
<dbReference type="Proteomes" id="UP000708148">
    <property type="component" value="Unassembled WGS sequence"/>
</dbReference>
<organism evidence="15 16">
    <name type="scientific">Ostreobium quekettii</name>
    <dbReference type="NCBI Taxonomy" id="121088"/>
    <lineage>
        <taxon>Eukaryota</taxon>
        <taxon>Viridiplantae</taxon>
        <taxon>Chlorophyta</taxon>
        <taxon>core chlorophytes</taxon>
        <taxon>Ulvophyceae</taxon>
        <taxon>TCBD clade</taxon>
        <taxon>Bryopsidales</taxon>
        <taxon>Ostreobineae</taxon>
        <taxon>Ostreobiaceae</taxon>
        <taxon>Ostreobium</taxon>
    </lineage>
</organism>
<dbReference type="GO" id="GO:0030488">
    <property type="term" value="P:tRNA methylation"/>
    <property type="evidence" value="ECO:0007669"/>
    <property type="project" value="InterPro"/>
</dbReference>
<protein>
    <recommendedName>
        <fullName evidence="12">tRNA:m(4)X modification enzyme TRM13</fullName>
        <ecNumber evidence="12">2.1.1.225</ecNumber>
    </recommendedName>
</protein>
<dbReference type="InterPro" id="IPR007871">
    <property type="entry name" value="Methyltransferase_TRM13"/>
</dbReference>
<evidence type="ECO:0000256" key="1">
    <source>
        <dbReference type="ARBA" id="ARBA00005265"/>
    </source>
</evidence>